<evidence type="ECO:0000313" key="3">
    <source>
        <dbReference type="EMBL" id="MBB6512818.1"/>
    </source>
</evidence>
<dbReference type="EMBL" id="JACHON010000005">
    <property type="protein sequence ID" value="MBB6512818.1"/>
    <property type="molecule type" value="Genomic_DNA"/>
</dbReference>
<dbReference type="AlphaFoldDB" id="A0A841RQ95"/>
<dbReference type="GO" id="GO:0005975">
    <property type="term" value="P:carbohydrate metabolic process"/>
    <property type="evidence" value="ECO:0007669"/>
    <property type="project" value="InterPro"/>
</dbReference>
<dbReference type="Gene3D" id="2.60.120.260">
    <property type="entry name" value="Galactose-binding domain-like"/>
    <property type="match status" value="2"/>
</dbReference>
<dbReference type="InterPro" id="IPR008928">
    <property type="entry name" value="6-hairpin_glycosidase_sf"/>
</dbReference>
<feature type="domain" description="Alpha-rhamnosidase-like N-terminal" evidence="2">
    <location>
        <begin position="46"/>
        <end position="237"/>
    </location>
</feature>
<evidence type="ECO:0000259" key="1">
    <source>
        <dbReference type="Pfam" id="PF17389"/>
    </source>
</evidence>
<dbReference type="Gene3D" id="2.60.420.10">
    <property type="entry name" value="Maltose phosphorylase, domain 3"/>
    <property type="match status" value="1"/>
</dbReference>
<evidence type="ECO:0008006" key="5">
    <source>
        <dbReference type="Google" id="ProtNLM"/>
    </source>
</evidence>
<gene>
    <name evidence="3" type="ORF">GGQ92_001607</name>
</gene>
<dbReference type="PANTHER" id="PTHR34987:SF6">
    <property type="entry name" value="ALPHA-L-RHAMNOSIDASE SIX-HAIRPIN GLYCOSIDASE DOMAIN-CONTAINING PROTEIN"/>
    <property type="match status" value="1"/>
</dbReference>
<dbReference type="Pfam" id="PF17389">
    <property type="entry name" value="Bac_rhamnosid6H"/>
    <property type="match status" value="1"/>
</dbReference>
<accession>A0A841RQ95</accession>
<name>A0A841RQ95_9BACI</name>
<dbReference type="Proteomes" id="UP000572212">
    <property type="component" value="Unassembled WGS sequence"/>
</dbReference>
<dbReference type="InterPro" id="IPR035396">
    <property type="entry name" value="Bac_rhamnosid6H"/>
</dbReference>
<organism evidence="3 4">
    <name type="scientific">Gracilibacillus halotolerans</name>
    <dbReference type="NCBI Taxonomy" id="74386"/>
    <lineage>
        <taxon>Bacteria</taxon>
        <taxon>Bacillati</taxon>
        <taxon>Bacillota</taxon>
        <taxon>Bacilli</taxon>
        <taxon>Bacillales</taxon>
        <taxon>Bacillaceae</taxon>
        <taxon>Gracilibacillus</taxon>
    </lineage>
</organism>
<dbReference type="RefSeq" id="WP_184246814.1">
    <property type="nucleotide sequence ID" value="NZ_BAAACU010000059.1"/>
</dbReference>
<feature type="domain" description="Alpha-L-rhamnosidase six-hairpin glycosidase" evidence="1">
    <location>
        <begin position="262"/>
        <end position="592"/>
    </location>
</feature>
<dbReference type="PANTHER" id="PTHR34987">
    <property type="entry name" value="C, PUTATIVE (AFU_ORTHOLOGUE AFUA_3G02880)-RELATED"/>
    <property type="match status" value="1"/>
</dbReference>
<dbReference type="InterPro" id="IPR012341">
    <property type="entry name" value="6hp_glycosidase-like_sf"/>
</dbReference>
<reference evidence="3 4" key="1">
    <citation type="submission" date="2020-08" db="EMBL/GenBank/DDBJ databases">
        <title>Genomic Encyclopedia of Type Strains, Phase IV (KMG-IV): sequencing the most valuable type-strain genomes for metagenomic binning, comparative biology and taxonomic classification.</title>
        <authorList>
            <person name="Goeker M."/>
        </authorList>
    </citation>
    <scope>NUCLEOTIDE SEQUENCE [LARGE SCALE GENOMIC DNA]</scope>
    <source>
        <strain evidence="3 4">DSM 11805</strain>
    </source>
</reference>
<dbReference type="Gene3D" id="1.50.10.10">
    <property type="match status" value="1"/>
</dbReference>
<protein>
    <recommendedName>
        <fullName evidence="5">Alpha-rhamnosidase</fullName>
    </recommendedName>
</protein>
<dbReference type="InterPro" id="IPR048932">
    <property type="entry name" value="Rhamnosid-like_N_bacteroidetes"/>
</dbReference>
<evidence type="ECO:0000313" key="4">
    <source>
        <dbReference type="Proteomes" id="UP000572212"/>
    </source>
</evidence>
<evidence type="ECO:0000259" key="2">
    <source>
        <dbReference type="Pfam" id="PF21209"/>
    </source>
</evidence>
<proteinExistence type="predicted"/>
<comment type="caution">
    <text evidence="3">The sequence shown here is derived from an EMBL/GenBank/DDBJ whole genome shotgun (WGS) entry which is preliminary data.</text>
</comment>
<keyword evidence="4" id="KW-1185">Reference proteome</keyword>
<sequence length="676" mass="79583">MKKEAYWIWYPGDWEVWLHQHVSVKREMRQVMFPPYWRMDYHYISVQFIYEYELDEPEEVFFKADGDFSVYIDDLDNGRFNDERITLPAGKHILRVSVYNNERVPSIYAKGKTIFTNDEWKVSCYDNQWKKPGSWKEVFHSPETIPSRYQLETKLEQPIEIEKRGNGYFVDFGKETFGFLQLIGIKGQSEIAVYYGESKEEAEDFEHCILVDHEKLDSSLGESYTFPQSRAFRYVSIVPKEKDFHIGDVSMLYEYLPVSYRGKFRSSNEQLNQIWDTSVYTFHLNTREFIFDGIKRDRWVWSGDSYQSFLMNYYSFFDQDVVKRTLIALRGKDPVHAHINTILDYSLYWFISMYDYYVHTADKEFIESQYDNMVSLMKFCLDRRNEKGMMEGIEADWVFVDWADIDNKGEVSTIQILLYKSLDSLGKLAKIIGKEKESEYYLELAEELQLRIKEYFWVEDKGGFVHRRLDGQLDEKVTKYPNMFALLYDTLDDADRLKVKKQVLLNDDVQKITTPYMRFFELAALCEVNEQEKVLDEILDYWGGMLDLGATSFWEAYDPKQKDAEHYEMYGIPYGKSLCHAWGASPIYLLGKYFLGVKPLSPGYETFIVEPQLGGLEWMEGTMPVADGEVEVYMDKQQIRVKATKSGGILRSYNGDVSYEKEIPADGTELLIDIEG</sequence>
<dbReference type="Pfam" id="PF21209">
    <property type="entry name" value="Bac_rhamnosid-like_N"/>
    <property type="match status" value="1"/>
</dbReference>
<dbReference type="SUPFAM" id="SSF48208">
    <property type="entry name" value="Six-hairpin glycosidases"/>
    <property type="match status" value="1"/>
</dbReference>